<dbReference type="Pfam" id="PF01476">
    <property type="entry name" value="LysM"/>
    <property type="match status" value="1"/>
</dbReference>
<dbReference type="InterPro" id="IPR019448">
    <property type="entry name" value="NT-C2"/>
</dbReference>
<reference evidence="4 5" key="1">
    <citation type="submission" date="2024-01" db="EMBL/GenBank/DDBJ databases">
        <title>The genomes of 5 underutilized Papilionoideae crops provide insights into root nodulation and disease resistanc.</title>
        <authorList>
            <person name="Jiang F."/>
        </authorList>
    </citation>
    <scope>NUCLEOTIDE SEQUENCE [LARGE SCALE GENOMIC DNA]</scope>
    <source>
        <strain evidence="4">LVBAO_FW01</strain>
        <tissue evidence="4">Leaves</tissue>
    </source>
</reference>
<evidence type="ECO:0000256" key="1">
    <source>
        <dbReference type="SAM" id="MobiDB-lite"/>
    </source>
</evidence>
<protein>
    <submittedName>
        <fullName evidence="4">Uncharacterized protein</fullName>
    </submittedName>
</protein>
<dbReference type="PROSITE" id="PS51782">
    <property type="entry name" value="LYSM"/>
    <property type="match status" value="1"/>
</dbReference>
<dbReference type="PROSITE" id="PS51840">
    <property type="entry name" value="C2_NT"/>
    <property type="match status" value="1"/>
</dbReference>
<proteinExistence type="predicted"/>
<dbReference type="InterPro" id="IPR048972">
    <property type="entry name" value="PMI1_PMIR1-2_C"/>
</dbReference>
<feature type="domain" description="LysM" evidence="2">
    <location>
        <begin position="1104"/>
        <end position="1152"/>
    </location>
</feature>
<name>A0AAN9L549_CANGL</name>
<feature type="domain" description="C2 NT-type" evidence="3">
    <location>
        <begin position="79"/>
        <end position="227"/>
    </location>
</feature>
<feature type="region of interest" description="Disordered" evidence="1">
    <location>
        <begin position="1"/>
        <end position="66"/>
    </location>
</feature>
<dbReference type="CDD" id="cd00118">
    <property type="entry name" value="LysM"/>
    <property type="match status" value="1"/>
</dbReference>
<feature type="compositionally biased region" description="Basic and acidic residues" evidence="1">
    <location>
        <begin position="1"/>
        <end position="33"/>
    </location>
</feature>
<keyword evidence="5" id="KW-1185">Reference proteome</keyword>
<dbReference type="EMBL" id="JAYMYQ010000005">
    <property type="protein sequence ID" value="KAK7329655.1"/>
    <property type="molecule type" value="Genomic_DNA"/>
</dbReference>
<evidence type="ECO:0000313" key="5">
    <source>
        <dbReference type="Proteomes" id="UP001367508"/>
    </source>
</evidence>
<dbReference type="PANTHER" id="PTHR33414">
    <property type="entry name" value="PROTEIN PLASTID MOVEMENT IMPAIRED 1-RELATED 1"/>
    <property type="match status" value="1"/>
</dbReference>
<dbReference type="Pfam" id="PF21745">
    <property type="entry name" value="PMI1_PMIR1-2_C"/>
    <property type="match status" value="1"/>
</dbReference>
<dbReference type="PANTHER" id="PTHR33414:SF1">
    <property type="entry name" value="PROTEIN PLASTID MOVEMENT IMPAIRED 1-RELATED 1"/>
    <property type="match status" value="1"/>
</dbReference>
<evidence type="ECO:0000259" key="2">
    <source>
        <dbReference type="PROSITE" id="PS51782"/>
    </source>
</evidence>
<dbReference type="InterPro" id="IPR039614">
    <property type="entry name" value="PMI1-like"/>
</dbReference>
<organism evidence="4 5">
    <name type="scientific">Canavalia gladiata</name>
    <name type="common">Sword bean</name>
    <name type="synonym">Dolichos gladiatus</name>
    <dbReference type="NCBI Taxonomy" id="3824"/>
    <lineage>
        <taxon>Eukaryota</taxon>
        <taxon>Viridiplantae</taxon>
        <taxon>Streptophyta</taxon>
        <taxon>Embryophyta</taxon>
        <taxon>Tracheophyta</taxon>
        <taxon>Spermatophyta</taxon>
        <taxon>Magnoliopsida</taxon>
        <taxon>eudicotyledons</taxon>
        <taxon>Gunneridae</taxon>
        <taxon>Pentapetalae</taxon>
        <taxon>rosids</taxon>
        <taxon>fabids</taxon>
        <taxon>Fabales</taxon>
        <taxon>Fabaceae</taxon>
        <taxon>Papilionoideae</taxon>
        <taxon>50 kb inversion clade</taxon>
        <taxon>NPAAA clade</taxon>
        <taxon>indigoferoid/millettioid clade</taxon>
        <taxon>Phaseoleae</taxon>
        <taxon>Canavalia</taxon>
    </lineage>
</organism>
<gene>
    <name evidence="4" type="ORF">VNO77_23828</name>
</gene>
<dbReference type="Pfam" id="PF10358">
    <property type="entry name" value="NT-C2"/>
    <property type="match status" value="1"/>
</dbReference>
<sequence>MSKVEGGKKSGEEENELLKDVETKNKAHIEKSSSRNSTYSKSKGNSRSDDPKSKPKASKEDNLRKDKKSRWSWKSLKALSLSRNRKFNCSFSLQVHLIEGLPLSLNDSCLCVYWKTKGVLLVTPPAKVIQGVAKFQEILTHTCSINGSRSGPKNSAKYEAKHFLLYVSMLHRPELDLGKHQVDLTRLLPHTLEELEDEKSSGKWTTSFRLSGTAKGAVMNVSFEYVMVGDKGNATKDNHGSPKALTYRKNRMGLVNADIKASQVDRSVRRTGSLPSFTTHYDSSEYIDEVKDLHEVLPSSNSALASSVDIPCKKFDEEKTLSPLHEHGKPELEVFTQNLALIKPDSCSEKERSEENPCIEEKTCIPVNDKPKFDMVLEKQEKVKPDSDPLPDSGIENPEECEGERFSVVDQGLKFSSNEHVKLEESIVKTVVDAHTVDSSKNLDAAGYRESTVVHEFSHKKDGLCAKELLLQELESALNRISELEIVAMESPKIMEAKSGHKMRKSLSLDDITDLVVSDFVGMLGIDHSPMTLSSESEPESPRELLLRQFEKEVLSEGFSLFDFYSGNDNEANGIYDSSFGSDQWKFSTGIKPPSLLPDLQKRRLIECINMRSKQRAQMLEDLETETLMREWGLNEKAFQHSPPKDYTAFGSPIHVLHEEPLTLPPLAEGLGPFLQTKDGGFLRSMNPLLFRNSRSGGKLIMQVSNPVVMPAEMGSGIMEILQCLASVGIEKLSMQAKKFMPLEDITGKTMQQISWEEKPVLERTYRQCHLQHDLVTGQDSTCLQRQLRGTLSGGLKSDKFSSSSVTNQRGSEFVSLEDLAPLAMDKIEALSLEGLRIQSGMSEEDAPSNIIAQSFRDLSLKDKGININGALGLDGAAGLQLLDIKDSSDSADGIMGLSLTLDEWMRLDSGEIDDIDNISEHTSKLLAAHHANSFDLIRGCSKDERKQGKSPDKKCGLLGNNFTVALMVQLRDPLRNYEPVGTPMLALIQVERVFVPPKQKIYRSVSEVRNNNNEDYEYELVANAEMKENKEENNSNEESIPQFRIAEVHVAGLKTEPHKKKLWGSTSSQQQSGSRWLIANGMGKSYKNPLMKSKVASKSSARVITKVQPGDTLWSISSHIYGTGTKLKELVALNPYLRNPNIIIPNKTNSMLTGEWSERFSLAL</sequence>
<evidence type="ECO:0000259" key="3">
    <source>
        <dbReference type="PROSITE" id="PS51840"/>
    </source>
</evidence>
<accession>A0AAN9L549</accession>
<dbReference type="AlphaFoldDB" id="A0AAN9L549"/>
<dbReference type="InterPro" id="IPR036779">
    <property type="entry name" value="LysM_dom_sf"/>
</dbReference>
<evidence type="ECO:0000313" key="4">
    <source>
        <dbReference type="EMBL" id="KAK7329655.1"/>
    </source>
</evidence>
<comment type="caution">
    <text evidence="4">The sequence shown here is derived from an EMBL/GenBank/DDBJ whole genome shotgun (WGS) entry which is preliminary data.</text>
</comment>
<dbReference type="InterPro" id="IPR018392">
    <property type="entry name" value="LysM"/>
</dbReference>
<dbReference type="Proteomes" id="UP001367508">
    <property type="component" value="Unassembled WGS sequence"/>
</dbReference>
<feature type="compositionally biased region" description="Basic and acidic residues" evidence="1">
    <location>
        <begin position="46"/>
        <end position="64"/>
    </location>
</feature>
<feature type="compositionally biased region" description="Low complexity" evidence="1">
    <location>
        <begin position="34"/>
        <end position="43"/>
    </location>
</feature>
<dbReference type="Gene3D" id="3.10.350.10">
    <property type="entry name" value="LysM domain"/>
    <property type="match status" value="1"/>
</dbReference>